<feature type="transmembrane region" description="Helical" evidence="1">
    <location>
        <begin position="338"/>
        <end position="363"/>
    </location>
</feature>
<keyword evidence="1" id="KW-1133">Transmembrane helix</keyword>
<feature type="transmembrane region" description="Helical" evidence="1">
    <location>
        <begin position="416"/>
        <end position="435"/>
    </location>
</feature>
<organism evidence="2 3">
    <name type="scientific">Denitromonas iodatirespirans</name>
    <dbReference type="NCBI Taxonomy" id="2795389"/>
    <lineage>
        <taxon>Bacteria</taxon>
        <taxon>Pseudomonadati</taxon>
        <taxon>Pseudomonadota</taxon>
        <taxon>Betaproteobacteria</taxon>
        <taxon>Rhodocyclales</taxon>
        <taxon>Zoogloeaceae</taxon>
        <taxon>Denitromonas</taxon>
    </lineage>
</organism>
<accession>A0A944DC52</accession>
<feature type="transmembrane region" description="Helical" evidence="1">
    <location>
        <begin position="12"/>
        <end position="29"/>
    </location>
</feature>
<feature type="transmembrane region" description="Helical" evidence="1">
    <location>
        <begin position="92"/>
        <end position="110"/>
    </location>
</feature>
<dbReference type="AlphaFoldDB" id="A0A944DC52"/>
<keyword evidence="1" id="KW-0472">Membrane</keyword>
<dbReference type="Proteomes" id="UP000694660">
    <property type="component" value="Unassembled WGS sequence"/>
</dbReference>
<proteinExistence type="predicted"/>
<comment type="caution">
    <text evidence="2">The sequence shown here is derived from an EMBL/GenBank/DDBJ whole genome shotgun (WGS) entry which is preliminary data.</text>
</comment>
<feature type="transmembrane region" description="Helical" evidence="1">
    <location>
        <begin position="60"/>
        <end position="77"/>
    </location>
</feature>
<feature type="transmembrane region" description="Helical" evidence="1">
    <location>
        <begin position="232"/>
        <end position="251"/>
    </location>
</feature>
<feature type="transmembrane region" description="Helical" evidence="1">
    <location>
        <begin position="166"/>
        <end position="187"/>
    </location>
</feature>
<name>A0A944DC52_DENI1</name>
<keyword evidence="3" id="KW-1185">Reference proteome</keyword>
<dbReference type="RefSeq" id="WP_214363462.1">
    <property type="nucleotide sequence ID" value="NZ_JAEKFT010000032.1"/>
</dbReference>
<sequence length="437" mass="45634">MPLFVRKHAERFSAWLILLMMLFALAVGARLPVPAWLAGVCAWSACALLWPSLDGRQRRTAGILIGIGLAALAWAGWQTGRWPWQGVLTQNMALLGMLAAVSFLQLIGLSGDAQTLPRGPGALWRTIGGVHVFGAVINLSSVFIMADRMGGGKSPSPVQTAALTRAFLAAALWSPFFAATAVAITYAPGATLGELALAGVPLAIGLNWLAGRDLLRHSAEARVFAGYPMRPSALWVPAGLALMVIAGHYFWPEWTTLAIVSLCAPLMAAGVVLTRSGVTEGAGALARHVHRRLPAMRGELALFLAAAVFATGLDALIATQGGRLTPAHFGPLQSALVLAGMIGLCVIGVHAVISIAMVSAWLAPISPDPMLLAAVFTQCWAIGLAVSPMSGIHLALQGRYGLSAGALARGNARYCLQAYLAAVAVQVAIAGWRGLPF</sequence>
<reference evidence="3" key="1">
    <citation type="journal article" date="2022" name="ISME J.">
        <title>Genetic and phylogenetic analysis of dissimilatory iodate-reducing bacteria identifies potential niches across the world's oceans.</title>
        <authorList>
            <person name="Reyes-Umana V."/>
            <person name="Henning Z."/>
            <person name="Lee K."/>
            <person name="Barnum T.P."/>
            <person name="Coates J.D."/>
        </authorList>
    </citation>
    <scope>NUCLEOTIDE SEQUENCE [LARGE SCALE GENOMIC DNA]</scope>
    <source>
        <strain evidence="3">IR12</strain>
    </source>
</reference>
<feature type="transmembrane region" description="Helical" evidence="1">
    <location>
        <begin position="370"/>
        <end position="396"/>
    </location>
</feature>
<evidence type="ECO:0000313" key="3">
    <source>
        <dbReference type="Proteomes" id="UP000694660"/>
    </source>
</evidence>
<keyword evidence="1" id="KW-0812">Transmembrane</keyword>
<dbReference type="EMBL" id="JAEKFT010000032">
    <property type="protein sequence ID" value="MBT0963530.1"/>
    <property type="molecule type" value="Genomic_DNA"/>
</dbReference>
<protein>
    <submittedName>
        <fullName evidence="2">Uncharacterized protein</fullName>
    </submittedName>
</protein>
<feature type="transmembrane region" description="Helical" evidence="1">
    <location>
        <begin position="122"/>
        <end position="146"/>
    </location>
</feature>
<evidence type="ECO:0000313" key="2">
    <source>
        <dbReference type="EMBL" id="MBT0963530.1"/>
    </source>
</evidence>
<gene>
    <name evidence="2" type="ORF">I8J34_20275</name>
</gene>
<feature type="transmembrane region" description="Helical" evidence="1">
    <location>
        <begin position="257"/>
        <end position="278"/>
    </location>
</feature>
<feature type="transmembrane region" description="Helical" evidence="1">
    <location>
        <begin position="299"/>
        <end position="318"/>
    </location>
</feature>
<evidence type="ECO:0000256" key="1">
    <source>
        <dbReference type="SAM" id="Phobius"/>
    </source>
</evidence>